<evidence type="ECO:0000313" key="2">
    <source>
        <dbReference type="Proteomes" id="UP001548590"/>
    </source>
</evidence>
<evidence type="ECO:0000313" key="1">
    <source>
        <dbReference type="EMBL" id="MET1489593.1"/>
    </source>
</evidence>
<accession>A0ABV2CP29</accession>
<dbReference type="Pfam" id="PF09932">
    <property type="entry name" value="DUF2164"/>
    <property type="match status" value="1"/>
</dbReference>
<name>A0ABV2CP29_9RHOO</name>
<dbReference type="InterPro" id="IPR018680">
    <property type="entry name" value="DUF2164"/>
</dbReference>
<proteinExistence type="predicted"/>
<gene>
    <name evidence="1" type="ORF">ABVT11_07115</name>
</gene>
<protein>
    <submittedName>
        <fullName evidence="1">DUF2164 domain-containing protein</fullName>
    </submittedName>
</protein>
<dbReference type="RefSeq" id="WP_345925198.1">
    <property type="nucleotide sequence ID" value="NZ_JBDIVF010000002.1"/>
</dbReference>
<comment type="caution">
    <text evidence="1">The sequence shown here is derived from an EMBL/GenBank/DDBJ whole genome shotgun (WGS) entry which is preliminary data.</text>
</comment>
<reference evidence="1 2" key="1">
    <citation type="submission" date="2024-07" db="EMBL/GenBank/DDBJ databases">
        <title>Uliginosibacterium paludis KCTC:42655.</title>
        <authorList>
            <person name="Kim M.K."/>
        </authorList>
    </citation>
    <scope>NUCLEOTIDE SEQUENCE [LARGE SCALE GENOMIC DNA]</scope>
    <source>
        <strain evidence="1 2">KCTC 42655</strain>
    </source>
</reference>
<keyword evidence="2" id="KW-1185">Reference proteome</keyword>
<dbReference type="Proteomes" id="UP001548590">
    <property type="component" value="Unassembled WGS sequence"/>
</dbReference>
<sequence length="93" mass="10603">MAIELDKQTREEAIASLQRYFRENMEEPLGNIGAGALLGFFIEEIGPAIYNQGVADAQARMLARVEDLDIEVHEEGFRYWRKYDEAAPGRGKR</sequence>
<dbReference type="EMBL" id="JBEWLZ010000003">
    <property type="protein sequence ID" value="MET1489593.1"/>
    <property type="molecule type" value="Genomic_DNA"/>
</dbReference>
<organism evidence="1 2">
    <name type="scientific">Uliginosibacterium paludis</name>
    <dbReference type="NCBI Taxonomy" id="1615952"/>
    <lineage>
        <taxon>Bacteria</taxon>
        <taxon>Pseudomonadati</taxon>
        <taxon>Pseudomonadota</taxon>
        <taxon>Betaproteobacteria</taxon>
        <taxon>Rhodocyclales</taxon>
        <taxon>Zoogloeaceae</taxon>
        <taxon>Uliginosibacterium</taxon>
    </lineage>
</organism>